<proteinExistence type="predicted"/>
<dbReference type="Pfam" id="PF22936">
    <property type="entry name" value="Pol_BBD"/>
    <property type="match status" value="1"/>
</dbReference>
<feature type="compositionally biased region" description="Basic and acidic residues" evidence="2">
    <location>
        <begin position="205"/>
        <end position="214"/>
    </location>
</feature>
<dbReference type="Pfam" id="PF00098">
    <property type="entry name" value="zf-CCHC"/>
    <property type="match status" value="1"/>
</dbReference>
<gene>
    <name evidence="4" type="primary">POLX_1121</name>
    <name evidence="4" type="ORF">CK203_063370</name>
</gene>
<dbReference type="EMBL" id="QGNW01000570">
    <property type="protein sequence ID" value="RVW67713.1"/>
    <property type="molecule type" value="Genomic_DNA"/>
</dbReference>
<dbReference type="SMART" id="SM00343">
    <property type="entry name" value="ZnF_C2HC"/>
    <property type="match status" value="1"/>
</dbReference>
<dbReference type="PANTHER" id="PTHR47592">
    <property type="entry name" value="PBF68 PROTEIN"/>
    <property type="match status" value="1"/>
</dbReference>
<feature type="domain" description="CCHC-type" evidence="3">
    <location>
        <begin position="239"/>
        <end position="254"/>
    </location>
</feature>
<evidence type="ECO:0000313" key="5">
    <source>
        <dbReference type="Proteomes" id="UP000288805"/>
    </source>
</evidence>
<sequence length="464" mass="51914">MAEEAGKASGIEKFDGTDFAYWRMQIEDYLYGRKLHLPFLGTKLESMKAEEWALLDRQVIGFIRLILSRFIAHNVVKEKTTTDLMKALSGMYEKPSANNKVHLMKKLFNLKMVENASVAQHLNEFNTITNQLSSVEIDFDDEIHALIVLASLPNSWEAMRMAVNNSTGKEKLKYNDIRDLILAEEIRRRDAGETSGSGSALNLETRGKGNDRNSNRGRSNSRNSNRNRSKSRSGQQVQCWNCGKTGHFKRQCKSPKKKNEDDYANVVTEEVHDALLLAVDSDFGKVYLADGSALDVVGLGDVRISLPNGSVWLLEKVRHIPDLRRNLISVGQLDDEGHAILFVGGTWKVTKGARVLARGKKTGTLYMTSCPKDTIAVVDASTDTSLWHRILGHMSEKGMKILLSKGKLPELKSIDFDMCESCILGKPKKVSFLKTDRTFKAEKLELVHIDLWGPSPVASLRGSM</sequence>
<evidence type="ECO:0000256" key="2">
    <source>
        <dbReference type="SAM" id="MobiDB-lite"/>
    </source>
</evidence>
<keyword evidence="1" id="KW-0479">Metal-binding</keyword>
<dbReference type="PANTHER" id="PTHR47592:SF27">
    <property type="entry name" value="OS08G0421700 PROTEIN"/>
    <property type="match status" value="1"/>
</dbReference>
<dbReference type="Pfam" id="PF14223">
    <property type="entry name" value="Retrotran_gag_2"/>
    <property type="match status" value="1"/>
</dbReference>
<dbReference type="InterPro" id="IPR001878">
    <property type="entry name" value="Znf_CCHC"/>
</dbReference>
<feature type="region of interest" description="Disordered" evidence="2">
    <location>
        <begin position="192"/>
        <end position="237"/>
    </location>
</feature>
<keyword evidence="1" id="KW-0862">Zinc</keyword>
<protein>
    <submittedName>
        <fullName evidence="4">Retrovirus-related Pol polyprotein from transposon TNT 1-94</fullName>
    </submittedName>
</protein>
<keyword evidence="1" id="KW-0863">Zinc-finger</keyword>
<dbReference type="InterPro" id="IPR054722">
    <property type="entry name" value="PolX-like_BBD"/>
</dbReference>
<dbReference type="GO" id="GO:0003676">
    <property type="term" value="F:nucleic acid binding"/>
    <property type="evidence" value="ECO:0007669"/>
    <property type="project" value="InterPro"/>
</dbReference>
<organism evidence="4 5">
    <name type="scientific">Vitis vinifera</name>
    <name type="common">Grape</name>
    <dbReference type="NCBI Taxonomy" id="29760"/>
    <lineage>
        <taxon>Eukaryota</taxon>
        <taxon>Viridiplantae</taxon>
        <taxon>Streptophyta</taxon>
        <taxon>Embryophyta</taxon>
        <taxon>Tracheophyta</taxon>
        <taxon>Spermatophyta</taxon>
        <taxon>Magnoliopsida</taxon>
        <taxon>eudicotyledons</taxon>
        <taxon>Gunneridae</taxon>
        <taxon>Pentapetalae</taxon>
        <taxon>rosids</taxon>
        <taxon>Vitales</taxon>
        <taxon>Vitaceae</taxon>
        <taxon>Viteae</taxon>
        <taxon>Vitis</taxon>
    </lineage>
</organism>
<dbReference type="InterPro" id="IPR036875">
    <property type="entry name" value="Znf_CCHC_sf"/>
</dbReference>
<dbReference type="InterPro" id="IPR025724">
    <property type="entry name" value="GAG-pre-integrase_dom"/>
</dbReference>
<evidence type="ECO:0000259" key="3">
    <source>
        <dbReference type="PROSITE" id="PS50158"/>
    </source>
</evidence>
<dbReference type="PROSITE" id="PS50158">
    <property type="entry name" value="ZF_CCHC"/>
    <property type="match status" value="1"/>
</dbReference>
<dbReference type="Pfam" id="PF13976">
    <property type="entry name" value="gag_pre-integrs"/>
    <property type="match status" value="1"/>
</dbReference>
<dbReference type="Proteomes" id="UP000288805">
    <property type="component" value="Unassembled WGS sequence"/>
</dbReference>
<dbReference type="AlphaFoldDB" id="A0A438G679"/>
<accession>A0A438G679</accession>
<comment type="caution">
    <text evidence="4">The sequence shown here is derived from an EMBL/GenBank/DDBJ whole genome shotgun (WGS) entry which is preliminary data.</text>
</comment>
<reference evidence="4 5" key="1">
    <citation type="journal article" date="2018" name="PLoS Genet.">
        <title>Population sequencing reveals clonal diversity and ancestral inbreeding in the grapevine cultivar Chardonnay.</title>
        <authorList>
            <person name="Roach M.J."/>
            <person name="Johnson D.L."/>
            <person name="Bohlmann J."/>
            <person name="van Vuuren H.J."/>
            <person name="Jones S.J."/>
            <person name="Pretorius I.S."/>
            <person name="Schmidt S.A."/>
            <person name="Borneman A.R."/>
        </authorList>
    </citation>
    <scope>NUCLEOTIDE SEQUENCE [LARGE SCALE GENOMIC DNA]</scope>
    <source>
        <strain evidence="5">cv. Chardonnay</strain>
        <tissue evidence="4">Leaf</tissue>
    </source>
</reference>
<dbReference type="GO" id="GO:0008270">
    <property type="term" value="F:zinc ion binding"/>
    <property type="evidence" value="ECO:0007669"/>
    <property type="project" value="UniProtKB-KW"/>
</dbReference>
<evidence type="ECO:0000256" key="1">
    <source>
        <dbReference type="PROSITE-ProRule" id="PRU00047"/>
    </source>
</evidence>
<name>A0A438G679_VITVI</name>
<dbReference type="Gene3D" id="4.10.60.10">
    <property type="entry name" value="Zinc finger, CCHC-type"/>
    <property type="match status" value="1"/>
</dbReference>
<evidence type="ECO:0000313" key="4">
    <source>
        <dbReference type="EMBL" id="RVW67713.1"/>
    </source>
</evidence>
<dbReference type="SUPFAM" id="SSF57756">
    <property type="entry name" value="Retrovirus zinc finger-like domains"/>
    <property type="match status" value="1"/>
</dbReference>